<reference evidence="2" key="2">
    <citation type="submission" date="2022-05" db="EMBL/GenBank/DDBJ databases">
        <authorList>
            <person name="Kim J.-S."/>
            <person name="Lee K."/>
            <person name="Suh M."/>
            <person name="Eom M."/>
            <person name="Kim J.-S."/>
            <person name="Kim D.-S."/>
            <person name="Ko S.-H."/>
            <person name="Shin Y."/>
            <person name="Lee J.-S."/>
        </authorList>
    </citation>
    <scope>NUCLEOTIDE SEQUENCE</scope>
    <source>
        <strain evidence="2">N237</strain>
    </source>
</reference>
<gene>
    <name evidence="2" type="ORF">M6D93_14435</name>
</gene>
<feature type="transmembrane region" description="Helical" evidence="1">
    <location>
        <begin position="153"/>
        <end position="174"/>
    </location>
</feature>
<keyword evidence="1" id="KW-0472">Membrane</keyword>
<accession>A0ABY4QUY9</accession>
<feature type="transmembrane region" description="Helical" evidence="1">
    <location>
        <begin position="98"/>
        <end position="115"/>
    </location>
</feature>
<sequence length="195" mass="20620">MPRTRAFPVTVAVVVTELVMALAGAEISFEAMQHDYSYRGTTGLLLRSFGAPLAAPWHSLAWQYAGPSLVLGLVIYLLLLGITTAVLTGALHGPRSTAALFIGIWGLTTLSLAVAETVRLLLAGGEQARAAAGEQTTLYAFSYGPAMIHHAVYYGWIPAIIGTVTGSISAHWAAARQLRRSDLAHTAAIPTRPIA</sequence>
<keyword evidence="1" id="KW-0812">Transmembrane</keyword>
<reference evidence="2" key="1">
    <citation type="journal article" date="2018" name="Int. J. Syst. Evol. Microbiol.">
        <title>Jatrophihabitans telluris sp. nov., isolated from sediment soil of lava forest wetlands and the emended description of the genus Jatrophihabitans.</title>
        <authorList>
            <person name="Lee K.C."/>
            <person name="Suh M.K."/>
            <person name="Eom M.K."/>
            <person name="Kim K.K."/>
            <person name="Kim J.S."/>
            <person name="Kim D.S."/>
            <person name="Ko S.H."/>
            <person name="Shin Y.K."/>
            <person name="Lee J.S."/>
        </authorList>
    </citation>
    <scope>NUCLEOTIDE SEQUENCE</scope>
    <source>
        <strain evidence="2">N237</strain>
    </source>
</reference>
<keyword evidence="3" id="KW-1185">Reference proteome</keyword>
<keyword evidence="1" id="KW-1133">Transmembrane helix</keyword>
<name>A0ABY4QUY9_9ACTN</name>
<organism evidence="2 3">
    <name type="scientific">Jatrophihabitans telluris</name>
    <dbReference type="NCBI Taxonomy" id="2038343"/>
    <lineage>
        <taxon>Bacteria</taxon>
        <taxon>Bacillati</taxon>
        <taxon>Actinomycetota</taxon>
        <taxon>Actinomycetes</taxon>
        <taxon>Jatrophihabitantales</taxon>
        <taxon>Jatrophihabitantaceae</taxon>
        <taxon>Jatrophihabitans</taxon>
    </lineage>
</organism>
<evidence type="ECO:0000256" key="1">
    <source>
        <dbReference type="SAM" id="Phobius"/>
    </source>
</evidence>
<feature type="transmembrane region" description="Helical" evidence="1">
    <location>
        <begin position="69"/>
        <end position="91"/>
    </location>
</feature>
<evidence type="ECO:0000313" key="2">
    <source>
        <dbReference type="EMBL" id="UQX87491.1"/>
    </source>
</evidence>
<evidence type="ECO:0000313" key="3">
    <source>
        <dbReference type="Proteomes" id="UP001056336"/>
    </source>
</evidence>
<dbReference type="RefSeq" id="WP_249770061.1">
    <property type="nucleotide sequence ID" value="NZ_CP097332.1"/>
</dbReference>
<dbReference type="EMBL" id="CP097332">
    <property type="protein sequence ID" value="UQX87491.1"/>
    <property type="molecule type" value="Genomic_DNA"/>
</dbReference>
<dbReference type="Proteomes" id="UP001056336">
    <property type="component" value="Chromosome"/>
</dbReference>
<proteinExistence type="predicted"/>
<protein>
    <submittedName>
        <fullName evidence="2">Uncharacterized protein</fullName>
    </submittedName>
</protein>
<feature type="transmembrane region" description="Helical" evidence="1">
    <location>
        <begin position="6"/>
        <end position="24"/>
    </location>
</feature>